<feature type="coiled-coil region" evidence="1">
    <location>
        <begin position="394"/>
        <end position="428"/>
    </location>
</feature>
<feature type="region of interest" description="Disordered" evidence="2">
    <location>
        <begin position="334"/>
        <end position="364"/>
    </location>
</feature>
<comment type="caution">
    <text evidence="3">The sequence shown here is derived from an EMBL/GenBank/DDBJ whole genome shotgun (WGS) entry which is preliminary data.</text>
</comment>
<feature type="compositionally biased region" description="Polar residues" evidence="2">
    <location>
        <begin position="822"/>
        <end position="836"/>
    </location>
</feature>
<evidence type="ECO:0000256" key="1">
    <source>
        <dbReference type="SAM" id="Coils"/>
    </source>
</evidence>
<evidence type="ECO:0000313" key="4">
    <source>
        <dbReference type="Proteomes" id="UP000244722"/>
    </source>
</evidence>
<accession>A0A2T6ZIV2</accession>
<feature type="region of interest" description="Disordered" evidence="2">
    <location>
        <begin position="813"/>
        <end position="836"/>
    </location>
</feature>
<name>A0A2T6ZIV2_TUBBO</name>
<dbReference type="AlphaFoldDB" id="A0A2T6ZIV2"/>
<dbReference type="EMBL" id="NESQ01000233">
    <property type="protein sequence ID" value="PUU75411.1"/>
    <property type="molecule type" value="Genomic_DNA"/>
</dbReference>
<keyword evidence="1" id="KW-0175">Coiled coil</keyword>
<evidence type="ECO:0000313" key="3">
    <source>
        <dbReference type="EMBL" id="PUU75411.1"/>
    </source>
</evidence>
<reference evidence="3 4" key="1">
    <citation type="submission" date="2017-04" db="EMBL/GenBank/DDBJ databases">
        <title>Draft genome sequence of Tuber borchii Vittad., a whitish edible truffle.</title>
        <authorList>
            <consortium name="DOE Joint Genome Institute"/>
            <person name="Murat C."/>
            <person name="Kuo A."/>
            <person name="Barry K.W."/>
            <person name="Clum A."/>
            <person name="Dockter R.B."/>
            <person name="Fauchery L."/>
            <person name="Iotti M."/>
            <person name="Kohler A."/>
            <person name="Labutti K."/>
            <person name="Lindquist E.A."/>
            <person name="Lipzen A."/>
            <person name="Ohm R.A."/>
            <person name="Wang M."/>
            <person name="Grigoriev I.V."/>
            <person name="Zambonelli A."/>
            <person name="Martin F.M."/>
        </authorList>
    </citation>
    <scope>NUCLEOTIDE SEQUENCE [LARGE SCALE GENOMIC DNA]</scope>
    <source>
        <strain evidence="3 4">Tbo3840</strain>
    </source>
</reference>
<feature type="region of interest" description="Disordered" evidence="2">
    <location>
        <begin position="769"/>
        <end position="789"/>
    </location>
</feature>
<dbReference type="STRING" id="42251.A0A2T6ZIV2"/>
<evidence type="ECO:0000256" key="2">
    <source>
        <dbReference type="SAM" id="MobiDB-lite"/>
    </source>
</evidence>
<organism evidence="3 4">
    <name type="scientific">Tuber borchii</name>
    <name type="common">White truffle</name>
    <dbReference type="NCBI Taxonomy" id="42251"/>
    <lineage>
        <taxon>Eukaryota</taxon>
        <taxon>Fungi</taxon>
        <taxon>Dikarya</taxon>
        <taxon>Ascomycota</taxon>
        <taxon>Pezizomycotina</taxon>
        <taxon>Pezizomycetes</taxon>
        <taxon>Pezizales</taxon>
        <taxon>Tuberaceae</taxon>
        <taxon>Tuber</taxon>
    </lineage>
</organism>
<dbReference type="Proteomes" id="UP000244722">
    <property type="component" value="Unassembled WGS sequence"/>
</dbReference>
<keyword evidence="4" id="KW-1185">Reference proteome</keyword>
<feature type="region of interest" description="Disordered" evidence="2">
    <location>
        <begin position="1"/>
        <end position="28"/>
    </location>
</feature>
<sequence length="836" mass="89409">MVSDQNHTYHSKANMSPRSHSKGKSGQISKVKPGIPLFAFVGPSLFRVKRLEYLYPSGSLDFLHFRHSDGSVNNVFRINNNMCAAVNSAKVSTSGEVDVAVSVALAAYGHTQPDSSFVPSQTMVASSVETPGEISPVIESTGLVCSRATILVRDSQPAIAGIVNAPHTMKHFSSVSTPALVPSGFNSEGLDGPCVRPALPLSRRYHEFIAHTRERRGNTPDRITVSPSPDPQSPLLLTTSQIILSQAVIVRDTPMDLGGGSNSNNTGLGDSWYATQVAASSQAMQRVPSLVVPSSLVSSLRNSVASPSLSSLVPLPPTIESITASPATVGILMGLGDNEAGRSQPQSDSDSDMGSVDSSAFSPPPLCGGKPVYDNLLDITNDVKYWVDKVHTLRAMAAKCINELNEAVEKLTREVTDLQAQNTHNREKAKTRTVTSEAMAKVMNPDSPARAATAVASPHPILLVPASAPTDRKVSFDVAEGKRRRRRNQNRKWVGPLPPDSKSEDWGAVPTTETAPYLEHCDVQCPSCLLTGAAMYSRVVAAPPPLPIPISTRPCTPLGWTGRASGEGNVGVPLPRFDAFSPTRNKRITTSSPSPSAREGHITMHFVEGKRTQLPVTPEEIRIRLNQSLSNQRKVAGASPYFQEVRARLEIVCIFLTLAIHTADQVWGRLDKCRATLLREFGPAGLTNFSFAKDVLHIKLLVSGIPLAPTSHGSVWRIDDWTRDKAYDGVHTDLEGSNRGCPVLAAASASTPAGAVTPIVADNFTATGVSDRSQHQERHHRAGHHGTPMPEVFVTEGIGSGCLAHCKLKGKGKASQDRDNTLAGNSSSQYPSGTSA</sequence>
<proteinExistence type="predicted"/>
<feature type="region of interest" description="Disordered" evidence="2">
    <location>
        <begin position="478"/>
        <end position="508"/>
    </location>
</feature>
<protein>
    <submittedName>
        <fullName evidence="3">Uncharacterized protein</fullName>
    </submittedName>
</protein>
<gene>
    <name evidence="3" type="ORF">B9Z19DRAFT_1067443</name>
</gene>